<dbReference type="EMBL" id="JBFXLS010000006">
    <property type="protein sequence ID" value="KAL2832630.1"/>
    <property type="molecule type" value="Genomic_DNA"/>
</dbReference>
<keyword evidence="5" id="KW-1185">Reference proteome</keyword>
<keyword evidence="2 3" id="KW-0040">ANK repeat</keyword>
<reference evidence="4 5" key="1">
    <citation type="submission" date="2024-07" db="EMBL/GenBank/DDBJ databases">
        <title>Section-level genome sequencing and comparative genomics of Aspergillus sections Usti and Cavernicolus.</title>
        <authorList>
            <consortium name="Lawrence Berkeley National Laboratory"/>
            <person name="Nybo J.L."/>
            <person name="Vesth T.C."/>
            <person name="Theobald S."/>
            <person name="Frisvad J.C."/>
            <person name="Larsen T.O."/>
            <person name="Kjaerboelling I."/>
            <person name="Rothschild-Mancinelli K."/>
            <person name="Lyhne E.K."/>
            <person name="Kogle M.E."/>
            <person name="Barry K."/>
            <person name="Clum A."/>
            <person name="Na H."/>
            <person name="Ledsgaard L."/>
            <person name="Lin J."/>
            <person name="Lipzen A."/>
            <person name="Kuo A."/>
            <person name="Riley R."/>
            <person name="Mondo S."/>
            <person name="LaButti K."/>
            <person name="Haridas S."/>
            <person name="Pangalinan J."/>
            <person name="Salamov A.A."/>
            <person name="Simmons B.A."/>
            <person name="Magnuson J.K."/>
            <person name="Chen J."/>
            <person name="Drula E."/>
            <person name="Henrissat B."/>
            <person name="Wiebenga A."/>
            <person name="Lubbers R.J."/>
            <person name="Gomes A.C."/>
            <person name="Makela M.R."/>
            <person name="Stajich J."/>
            <person name="Grigoriev I.V."/>
            <person name="Mortensen U.H."/>
            <person name="De vries R.P."/>
            <person name="Baker S.E."/>
            <person name="Andersen M.R."/>
        </authorList>
    </citation>
    <scope>NUCLEOTIDE SEQUENCE [LARGE SCALE GENOMIC DNA]</scope>
    <source>
        <strain evidence="4 5">CBS 600.67</strain>
    </source>
</reference>
<evidence type="ECO:0000256" key="1">
    <source>
        <dbReference type="ARBA" id="ARBA00022737"/>
    </source>
</evidence>
<organism evidence="4 5">
    <name type="scientific">Aspergillus cavernicola</name>
    <dbReference type="NCBI Taxonomy" id="176166"/>
    <lineage>
        <taxon>Eukaryota</taxon>
        <taxon>Fungi</taxon>
        <taxon>Dikarya</taxon>
        <taxon>Ascomycota</taxon>
        <taxon>Pezizomycotina</taxon>
        <taxon>Eurotiomycetes</taxon>
        <taxon>Eurotiomycetidae</taxon>
        <taxon>Eurotiales</taxon>
        <taxon>Aspergillaceae</taxon>
        <taxon>Aspergillus</taxon>
        <taxon>Aspergillus subgen. Nidulantes</taxon>
    </lineage>
</organism>
<feature type="repeat" description="ANK" evidence="3">
    <location>
        <begin position="91"/>
        <end position="123"/>
    </location>
</feature>
<evidence type="ECO:0000256" key="3">
    <source>
        <dbReference type="PROSITE-ProRule" id="PRU00023"/>
    </source>
</evidence>
<dbReference type="InterPro" id="IPR036770">
    <property type="entry name" value="Ankyrin_rpt-contain_sf"/>
</dbReference>
<dbReference type="PANTHER" id="PTHR24198:SF165">
    <property type="entry name" value="ANKYRIN REPEAT-CONTAINING PROTEIN-RELATED"/>
    <property type="match status" value="1"/>
</dbReference>
<dbReference type="Proteomes" id="UP001610335">
    <property type="component" value="Unassembled WGS sequence"/>
</dbReference>
<dbReference type="Pfam" id="PF12796">
    <property type="entry name" value="Ank_2"/>
    <property type="match status" value="2"/>
</dbReference>
<proteinExistence type="predicted"/>
<dbReference type="PROSITE" id="PS50297">
    <property type="entry name" value="ANK_REP_REGION"/>
    <property type="match status" value="1"/>
</dbReference>
<dbReference type="PANTHER" id="PTHR24198">
    <property type="entry name" value="ANKYRIN REPEAT AND PROTEIN KINASE DOMAIN-CONTAINING PROTEIN"/>
    <property type="match status" value="1"/>
</dbReference>
<evidence type="ECO:0000256" key="2">
    <source>
        <dbReference type="ARBA" id="ARBA00023043"/>
    </source>
</evidence>
<name>A0ABR4IXY7_9EURO</name>
<evidence type="ECO:0000313" key="5">
    <source>
        <dbReference type="Proteomes" id="UP001610335"/>
    </source>
</evidence>
<comment type="caution">
    <text evidence="4">The sequence shown here is derived from an EMBL/GenBank/DDBJ whole genome shotgun (WGS) entry which is preliminary data.</text>
</comment>
<dbReference type="InterPro" id="IPR002110">
    <property type="entry name" value="Ankyrin_rpt"/>
</dbReference>
<dbReference type="Gene3D" id="1.25.40.20">
    <property type="entry name" value="Ankyrin repeat-containing domain"/>
    <property type="match status" value="2"/>
</dbReference>
<sequence>MCKILVRANADVGIEDMRRRTPIDVAWMEIIAGSRPRKFLEELRTLFGDKDHFELRRPQLLHRIILGFSKINLEDALPDLSLDDINARDEEGKTALCWAVLSGNLSAVQALLEAGADPNICDYAKDTPLMFGAYSRNPAILTTLVAGGAKFTANDRKDTALHKAAFRQDDPRYIRPFLDPSLGADINALSDCQETPLGLATLQNHARTVKFLAKHGANIEHVDEGDKTALFDAIKYKCHEAMQALLDCGADPTFSQQSGDTLLHNLAEWGELKALEVVKSVDLSGIDVDAQNQRGLTAMQVADLRINRPKGFTDAFGELLEWIRDSQDDYQSAVSIISSDSEYETPDIKPSKLV</sequence>
<gene>
    <name evidence="4" type="ORF">BDW59DRAFT_106516</name>
</gene>
<dbReference type="PROSITE" id="PS50088">
    <property type="entry name" value="ANK_REPEAT"/>
    <property type="match status" value="2"/>
</dbReference>
<feature type="repeat" description="ANK" evidence="3">
    <location>
        <begin position="192"/>
        <end position="224"/>
    </location>
</feature>
<keyword evidence="1" id="KW-0677">Repeat</keyword>
<protein>
    <submittedName>
        <fullName evidence="4">Ankyrin repeat-containing domain protein</fullName>
    </submittedName>
</protein>
<dbReference type="SUPFAM" id="SSF48403">
    <property type="entry name" value="Ankyrin repeat"/>
    <property type="match status" value="1"/>
</dbReference>
<accession>A0ABR4IXY7</accession>
<evidence type="ECO:0000313" key="4">
    <source>
        <dbReference type="EMBL" id="KAL2832630.1"/>
    </source>
</evidence>
<dbReference type="SMART" id="SM00248">
    <property type="entry name" value="ANK"/>
    <property type="match status" value="6"/>
</dbReference>